<dbReference type="Pfam" id="PF14903">
    <property type="entry name" value="WG_beta_rep"/>
    <property type="match status" value="3"/>
</dbReference>
<keyword evidence="3" id="KW-1185">Reference proteome</keyword>
<dbReference type="OrthoDB" id="5464673at2"/>
<dbReference type="PANTHER" id="PTHR37841:SF1">
    <property type="entry name" value="DUF3298 DOMAIN-CONTAINING PROTEIN"/>
    <property type="match status" value="1"/>
</dbReference>
<keyword evidence="1" id="KW-1133">Transmembrane helix</keyword>
<feature type="transmembrane region" description="Helical" evidence="1">
    <location>
        <begin position="420"/>
        <end position="447"/>
    </location>
</feature>
<evidence type="ECO:0000313" key="3">
    <source>
        <dbReference type="Proteomes" id="UP000319499"/>
    </source>
</evidence>
<comment type="caution">
    <text evidence="2">The sequence shown here is derived from an EMBL/GenBank/DDBJ whole genome shotgun (WGS) entry which is preliminary data.</text>
</comment>
<dbReference type="Proteomes" id="UP000319499">
    <property type="component" value="Unassembled WGS sequence"/>
</dbReference>
<name>A0A563DB65_9FLAO</name>
<dbReference type="AlphaFoldDB" id="A0A563DB65"/>
<reference evidence="2 3" key="1">
    <citation type="submission" date="2019-02" db="EMBL/GenBank/DDBJ databases">
        <title>Apibacter muscae sp. nov.: a novel member of the house fly microbiota.</title>
        <authorList>
            <person name="Park R."/>
        </authorList>
    </citation>
    <scope>NUCLEOTIDE SEQUENCE [LARGE SCALE GENOMIC DNA]</scope>
    <source>
        <strain evidence="2 3">AL1</strain>
    </source>
</reference>
<sequence>MKKYGWVLFILILHSLHLYSFYSPVHDSTKIIRNEKLIIKKKKGNYGVVNEYENKVIIPILYDKIKAINDDGFAAYKEDQWIIYSKEGIIISSPYTFEKIHVPIENFNENKIIIIGKPDKKLESVVVLVSNKNDYTSYKYDKILSISPSYYHVQKNGLYGTLSIDGKEVIPPLYKSIEYMRPSRKEDPYLAKVFDSHNFVGMININTGKVIIPVVWNEIIPLGKSFFKVKNGDKWGLINYNNEEILPINYTNIVALSSKFIKVQEEDGQIFFVSLDSSRGLGEDYLLSQNSYSIKQENMKFGVVKNDGTLLVPFQYDHIEDTPQGVFIATIEKRSKLLNLNGEELTENYLNIEFNELSQNFLAQDSKKRWKIINYKGEVLFSTEITNKKKLLELLNQTVEEEFTDYEGMSIKNDKDRKGWASGILAGIGTAFVYLAYALGYVAVILININYY</sequence>
<keyword evidence="1" id="KW-0812">Transmembrane</keyword>
<evidence type="ECO:0000313" key="2">
    <source>
        <dbReference type="EMBL" id="TWP27299.1"/>
    </source>
</evidence>
<dbReference type="RefSeq" id="WP_146292912.1">
    <property type="nucleotide sequence ID" value="NZ_SELH01000023.1"/>
</dbReference>
<dbReference type="PANTHER" id="PTHR37841">
    <property type="entry name" value="GLR2918 PROTEIN"/>
    <property type="match status" value="1"/>
</dbReference>
<organism evidence="2 3">
    <name type="scientific">Apibacter muscae</name>
    <dbReference type="NCBI Taxonomy" id="2509004"/>
    <lineage>
        <taxon>Bacteria</taxon>
        <taxon>Pseudomonadati</taxon>
        <taxon>Bacteroidota</taxon>
        <taxon>Flavobacteriia</taxon>
        <taxon>Flavobacteriales</taxon>
        <taxon>Weeksellaceae</taxon>
        <taxon>Apibacter</taxon>
    </lineage>
</organism>
<protein>
    <recommendedName>
        <fullName evidence="4">WG repeat-containing protein</fullName>
    </recommendedName>
</protein>
<dbReference type="InterPro" id="IPR032774">
    <property type="entry name" value="WG_beta_rep"/>
</dbReference>
<dbReference type="EMBL" id="SELH01000023">
    <property type="protein sequence ID" value="TWP27299.1"/>
    <property type="molecule type" value="Genomic_DNA"/>
</dbReference>
<keyword evidence="1" id="KW-0472">Membrane</keyword>
<evidence type="ECO:0008006" key="4">
    <source>
        <dbReference type="Google" id="ProtNLM"/>
    </source>
</evidence>
<proteinExistence type="predicted"/>
<accession>A0A563DB65</accession>
<evidence type="ECO:0000256" key="1">
    <source>
        <dbReference type="SAM" id="Phobius"/>
    </source>
</evidence>
<gene>
    <name evidence="2" type="ORF">ETU09_07590</name>
</gene>